<evidence type="ECO:0000313" key="10">
    <source>
        <dbReference type="EMBL" id="RMX00160.1"/>
    </source>
</evidence>
<feature type="domain" description="Nitroreductase" evidence="9">
    <location>
        <begin position="30"/>
        <end position="182"/>
    </location>
</feature>
<dbReference type="GO" id="GO:0016491">
    <property type="term" value="F:oxidoreductase activity"/>
    <property type="evidence" value="ECO:0007669"/>
    <property type="project" value="UniProtKB-UniRule"/>
</dbReference>
<evidence type="ECO:0000256" key="5">
    <source>
        <dbReference type="ARBA" id="ARBA00023002"/>
    </source>
</evidence>
<feature type="binding site" evidence="8">
    <location>
        <position position="59"/>
    </location>
    <ligand>
        <name>FMN</name>
        <dbReference type="ChEBI" id="CHEBI:58210"/>
        <note>ligand shared between dimeric partners</note>
    </ligand>
</feature>
<feature type="binding site" description="in other chain" evidence="8">
    <location>
        <begin position="30"/>
        <end position="32"/>
    </location>
    <ligand>
        <name>FMN</name>
        <dbReference type="ChEBI" id="CHEBI:58210"/>
        <note>ligand shared between dimeric partners</note>
    </ligand>
</feature>
<comment type="caution">
    <text evidence="10">The sequence shown here is derived from an EMBL/GenBank/DDBJ whole genome shotgun (WGS) entry which is preliminary data.</text>
</comment>
<dbReference type="InterPro" id="IPR026021">
    <property type="entry name" value="YdjA-like"/>
</dbReference>
<keyword evidence="3 7" id="KW-0288">FMN</keyword>
<dbReference type="AlphaFoldDB" id="A0A3M6QAS8"/>
<evidence type="ECO:0000259" key="9">
    <source>
        <dbReference type="Pfam" id="PF00881"/>
    </source>
</evidence>
<dbReference type="CDD" id="cd02135">
    <property type="entry name" value="YdjA-like"/>
    <property type="match status" value="1"/>
</dbReference>
<name>A0A3M6QAS8_9BURK</name>
<dbReference type="PANTHER" id="PTHR43821:SF1">
    <property type="entry name" value="NAD(P)H NITROREDUCTASE YDJA-RELATED"/>
    <property type="match status" value="1"/>
</dbReference>
<organism evidence="10 11">
    <name type="scientific">Allofranklinella schreckenbergeri</name>
    <dbReference type="NCBI Taxonomy" id="1076744"/>
    <lineage>
        <taxon>Bacteria</taxon>
        <taxon>Pseudomonadati</taxon>
        <taxon>Pseudomonadota</taxon>
        <taxon>Betaproteobacteria</taxon>
        <taxon>Burkholderiales</taxon>
        <taxon>Comamonadaceae</taxon>
        <taxon>Allofranklinella</taxon>
    </lineage>
</organism>
<evidence type="ECO:0000313" key="11">
    <source>
        <dbReference type="Proteomes" id="UP000267521"/>
    </source>
</evidence>
<comment type="similarity">
    <text evidence="1 7">Belongs to the nitroreductase family.</text>
</comment>
<evidence type="ECO:0000256" key="2">
    <source>
        <dbReference type="ARBA" id="ARBA00022630"/>
    </source>
</evidence>
<dbReference type="EC" id="1.-.-.-" evidence="7"/>
<evidence type="ECO:0000256" key="1">
    <source>
        <dbReference type="ARBA" id="ARBA00007118"/>
    </source>
</evidence>
<keyword evidence="6 7" id="KW-0520">NAD</keyword>
<protein>
    <recommendedName>
        <fullName evidence="7">Putative NAD(P)H nitroreductase</fullName>
        <ecNumber evidence="7">1.-.-.-</ecNumber>
    </recommendedName>
</protein>
<dbReference type="EMBL" id="RDQM01000003">
    <property type="protein sequence ID" value="RMX00160.1"/>
    <property type="molecule type" value="Genomic_DNA"/>
</dbReference>
<evidence type="ECO:0000256" key="8">
    <source>
        <dbReference type="PIRSR" id="PIRSR000232-1"/>
    </source>
</evidence>
<proteinExistence type="inferred from homology"/>
<evidence type="ECO:0000256" key="3">
    <source>
        <dbReference type="ARBA" id="ARBA00022643"/>
    </source>
</evidence>
<dbReference type="SUPFAM" id="SSF55469">
    <property type="entry name" value="FMN-dependent nitroreductase-like"/>
    <property type="match status" value="1"/>
</dbReference>
<feature type="binding site" description="in other chain" evidence="8">
    <location>
        <begin position="152"/>
        <end position="154"/>
    </location>
    <ligand>
        <name>FMN</name>
        <dbReference type="ChEBI" id="CHEBI:58210"/>
        <note>ligand shared between dimeric partners</note>
    </ligand>
</feature>
<sequence length="207" mass="22844">MTQATTDTAAPAAWPDEPMRQQALQYLTTRRSRWPLQEPGPDDAALAQIFALGACAPDHAGLYPWRFQYVRGAQREVLLERVMAHPDAQSPEVQEMRSKFARKLTTAPVVMVLAIRVAEHPKVPEFEQFLSCGAAVMNMLNAAHCLGFQGFWSTAPAPLDALLRSVMGFEAQDRMVGILNFGTAAQPPSSPLRRVEPEAFVRAWDGA</sequence>
<keyword evidence="4 7" id="KW-0521">NADP</keyword>
<dbReference type="InterPro" id="IPR052530">
    <property type="entry name" value="NAD(P)H_nitroreductase"/>
</dbReference>
<evidence type="ECO:0000256" key="6">
    <source>
        <dbReference type="ARBA" id="ARBA00023027"/>
    </source>
</evidence>
<keyword evidence="5 7" id="KW-0560">Oxidoreductase</keyword>
<dbReference type="Gene3D" id="3.40.109.10">
    <property type="entry name" value="NADH Oxidase"/>
    <property type="match status" value="1"/>
</dbReference>
<dbReference type="Pfam" id="PF00881">
    <property type="entry name" value="Nitroreductase"/>
    <property type="match status" value="1"/>
</dbReference>
<dbReference type="PIRSF" id="PIRSF000232">
    <property type="entry name" value="YdjA"/>
    <property type="match status" value="1"/>
</dbReference>
<dbReference type="InterPro" id="IPR029479">
    <property type="entry name" value="Nitroreductase"/>
</dbReference>
<dbReference type="RefSeq" id="WP_122237657.1">
    <property type="nucleotide sequence ID" value="NZ_RDQM01000003.1"/>
</dbReference>
<dbReference type="InterPro" id="IPR000415">
    <property type="entry name" value="Nitroreductase-like"/>
</dbReference>
<reference evidence="10 11" key="1">
    <citation type="submission" date="2018-10" db="EMBL/GenBank/DDBJ databases">
        <title>Comamonadaceae CDC group NO-1 genome sequencing and assembly.</title>
        <authorList>
            <person name="Bernier A.-M."/>
            <person name="Bernard K."/>
        </authorList>
    </citation>
    <scope>NUCLEOTIDE SEQUENCE [LARGE SCALE GENOMIC DNA]</scope>
    <source>
        <strain evidence="10 11">NML970147</strain>
    </source>
</reference>
<evidence type="ECO:0000256" key="7">
    <source>
        <dbReference type="PIRNR" id="PIRNR000232"/>
    </source>
</evidence>
<comment type="cofactor">
    <cofactor evidence="8">
        <name>FMN</name>
        <dbReference type="ChEBI" id="CHEBI:58210"/>
    </cofactor>
    <text evidence="8">Binds 1 FMN per subunit.</text>
</comment>
<accession>A0A3M6QAS8</accession>
<dbReference type="PANTHER" id="PTHR43821">
    <property type="entry name" value="NAD(P)H NITROREDUCTASE YDJA-RELATED"/>
    <property type="match status" value="1"/>
</dbReference>
<gene>
    <name evidence="10" type="ORF">EBQ26_03630</name>
</gene>
<dbReference type="Proteomes" id="UP000267521">
    <property type="component" value="Unassembled WGS sequence"/>
</dbReference>
<evidence type="ECO:0000256" key="4">
    <source>
        <dbReference type="ARBA" id="ARBA00022857"/>
    </source>
</evidence>
<keyword evidence="2 7" id="KW-0285">Flavoprotein</keyword>